<dbReference type="InterPro" id="IPR018365">
    <property type="entry name" value="Cell_cycle_FtsW-rel_CS"/>
</dbReference>
<dbReference type="OrthoDB" id="9768187at2"/>
<keyword evidence="13" id="KW-0961">Cell wall biogenesis/degradation</keyword>
<evidence type="ECO:0000256" key="22">
    <source>
        <dbReference type="SAM" id="MobiDB-lite"/>
    </source>
</evidence>
<keyword evidence="11 23" id="KW-0472">Membrane</keyword>
<dbReference type="Pfam" id="PF01098">
    <property type="entry name" value="FTSW_RODA_SPOVE"/>
    <property type="match status" value="1"/>
</dbReference>
<dbReference type="AlphaFoldDB" id="A0A2P8HE70"/>
<dbReference type="EC" id="2.4.99.28" evidence="19"/>
<protein>
    <recommendedName>
        <fullName evidence="17">Probable peptidoglycan glycosyltransferase FtsW</fullName>
        <ecNumber evidence="19">2.4.99.28</ecNumber>
    </recommendedName>
    <alternativeName>
        <fullName evidence="18">Cell division protein FtsW</fullName>
    </alternativeName>
    <alternativeName>
        <fullName evidence="15">Cell wall polymerase</fullName>
    </alternativeName>
    <alternativeName>
        <fullName evidence="14">Peptidoglycan polymerase</fullName>
    </alternativeName>
</protein>
<dbReference type="GO" id="GO:0032153">
    <property type="term" value="C:cell division site"/>
    <property type="evidence" value="ECO:0007669"/>
    <property type="project" value="TreeGrafter"/>
</dbReference>
<feature type="transmembrane region" description="Helical" evidence="23">
    <location>
        <begin position="50"/>
        <end position="68"/>
    </location>
</feature>
<evidence type="ECO:0000256" key="18">
    <source>
        <dbReference type="ARBA" id="ARBA00041418"/>
    </source>
</evidence>
<feature type="transmembrane region" description="Helical" evidence="23">
    <location>
        <begin position="12"/>
        <end position="30"/>
    </location>
</feature>
<dbReference type="PROSITE" id="PS00428">
    <property type="entry name" value="FTSW_RODA_SPOVE"/>
    <property type="match status" value="1"/>
</dbReference>
<dbReference type="InterPro" id="IPR013437">
    <property type="entry name" value="FtsW"/>
</dbReference>
<dbReference type="GO" id="GO:0005886">
    <property type="term" value="C:plasma membrane"/>
    <property type="evidence" value="ECO:0007669"/>
    <property type="project" value="UniProtKB-SubCell"/>
</dbReference>
<dbReference type="Proteomes" id="UP000242310">
    <property type="component" value="Unassembled WGS sequence"/>
</dbReference>
<dbReference type="PANTHER" id="PTHR30474">
    <property type="entry name" value="CELL CYCLE PROTEIN"/>
    <property type="match status" value="1"/>
</dbReference>
<evidence type="ECO:0000256" key="12">
    <source>
        <dbReference type="ARBA" id="ARBA00023306"/>
    </source>
</evidence>
<feature type="transmembrane region" description="Helical" evidence="23">
    <location>
        <begin position="304"/>
        <end position="325"/>
    </location>
</feature>
<evidence type="ECO:0000256" key="7">
    <source>
        <dbReference type="ARBA" id="ARBA00022692"/>
    </source>
</evidence>
<dbReference type="GO" id="GO:0071555">
    <property type="term" value="P:cell wall organization"/>
    <property type="evidence" value="ECO:0007669"/>
    <property type="project" value="UniProtKB-KW"/>
</dbReference>
<evidence type="ECO:0000256" key="21">
    <source>
        <dbReference type="ARBA" id="ARBA00049966"/>
    </source>
</evidence>
<feature type="transmembrane region" description="Helical" evidence="23">
    <location>
        <begin position="337"/>
        <end position="358"/>
    </location>
</feature>
<dbReference type="InterPro" id="IPR001182">
    <property type="entry name" value="FtsW/RodA"/>
</dbReference>
<evidence type="ECO:0000256" key="2">
    <source>
        <dbReference type="ARBA" id="ARBA00004752"/>
    </source>
</evidence>
<gene>
    <name evidence="24" type="ORF">B0H94_108129</name>
</gene>
<evidence type="ECO:0000256" key="9">
    <source>
        <dbReference type="ARBA" id="ARBA00022984"/>
    </source>
</evidence>
<evidence type="ECO:0000256" key="11">
    <source>
        <dbReference type="ARBA" id="ARBA00023136"/>
    </source>
</evidence>
<evidence type="ECO:0000256" key="23">
    <source>
        <dbReference type="SAM" id="Phobius"/>
    </source>
</evidence>
<keyword evidence="5" id="KW-0328">Glycosyltransferase</keyword>
<dbReference type="GO" id="GO:0008360">
    <property type="term" value="P:regulation of cell shape"/>
    <property type="evidence" value="ECO:0007669"/>
    <property type="project" value="UniProtKB-KW"/>
</dbReference>
<comment type="subcellular location">
    <subcellularLocation>
        <location evidence="1">Cell membrane</location>
        <topology evidence="1">Multi-pass membrane protein</topology>
    </subcellularLocation>
</comment>
<reference evidence="24 25" key="1">
    <citation type="submission" date="2018-03" db="EMBL/GenBank/DDBJ databases">
        <title>Genomic Encyclopedia of Type Strains, Phase III (KMG-III): the genomes of soil and plant-associated and newly described type strains.</title>
        <authorList>
            <person name="Whitman W."/>
        </authorList>
    </citation>
    <scope>NUCLEOTIDE SEQUENCE [LARGE SCALE GENOMIC DNA]</scope>
    <source>
        <strain evidence="24 25">CGMCC 1.07653</strain>
    </source>
</reference>
<feature type="region of interest" description="Disordered" evidence="22">
    <location>
        <begin position="363"/>
        <end position="391"/>
    </location>
</feature>
<comment type="caution">
    <text evidence="24">The sequence shown here is derived from an EMBL/GenBank/DDBJ whole genome shotgun (WGS) entry which is preliminary data.</text>
</comment>
<evidence type="ECO:0000256" key="6">
    <source>
        <dbReference type="ARBA" id="ARBA00022679"/>
    </source>
</evidence>
<keyword evidence="8" id="KW-0133">Cell shape</keyword>
<comment type="catalytic activity">
    <reaction evidence="20">
        <text>[GlcNAc-(1-&gt;4)-Mur2Ac(oyl-L-Ala-gamma-D-Glu-L-Lys-D-Ala-D-Ala)](n)-di-trans,octa-cis-undecaprenyl diphosphate + beta-D-GlcNAc-(1-&gt;4)-Mur2Ac(oyl-L-Ala-gamma-D-Glu-L-Lys-D-Ala-D-Ala)-di-trans,octa-cis-undecaprenyl diphosphate = [GlcNAc-(1-&gt;4)-Mur2Ac(oyl-L-Ala-gamma-D-Glu-L-Lys-D-Ala-D-Ala)](n+1)-di-trans,octa-cis-undecaprenyl diphosphate + di-trans,octa-cis-undecaprenyl diphosphate + H(+)</text>
        <dbReference type="Rhea" id="RHEA:23708"/>
        <dbReference type="Rhea" id="RHEA-COMP:9602"/>
        <dbReference type="Rhea" id="RHEA-COMP:9603"/>
        <dbReference type="ChEBI" id="CHEBI:15378"/>
        <dbReference type="ChEBI" id="CHEBI:58405"/>
        <dbReference type="ChEBI" id="CHEBI:60033"/>
        <dbReference type="ChEBI" id="CHEBI:78435"/>
        <dbReference type="EC" id="2.4.99.28"/>
    </reaction>
</comment>
<evidence type="ECO:0000256" key="17">
    <source>
        <dbReference type="ARBA" id="ARBA00041185"/>
    </source>
</evidence>
<keyword evidence="7 23" id="KW-0812">Transmembrane</keyword>
<evidence type="ECO:0000256" key="20">
    <source>
        <dbReference type="ARBA" id="ARBA00049902"/>
    </source>
</evidence>
<keyword evidence="6" id="KW-0808">Transferase</keyword>
<dbReference type="NCBIfam" id="TIGR02614">
    <property type="entry name" value="ftsW"/>
    <property type="match status" value="1"/>
</dbReference>
<proteinExistence type="inferred from homology"/>
<feature type="transmembrane region" description="Helical" evidence="23">
    <location>
        <begin position="162"/>
        <end position="179"/>
    </location>
</feature>
<evidence type="ECO:0000256" key="8">
    <source>
        <dbReference type="ARBA" id="ARBA00022960"/>
    </source>
</evidence>
<evidence type="ECO:0000256" key="14">
    <source>
        <dbReference type="ARBA" id="ARBA00032370"/>
    </source>
</evidence>
<feature type="transmembrane region" description="Helical" evidence="23">
    <location>
        <begin position="138"/>
        <end position="156"/>
    </location>
</feature>
<evidence type="ECO:0000313" key="25">
    <source>
        <dbReference type="Proteomes" id="UP000242310"/>
    </source>
</evidence>
<keyword evidence="3" id="KW-1003">Cell membrane</keyword>
<evidence type="ECO:0000256" key="13">
    <source>
        <dbReference type="ARBA" id="ARBA00023316"/>
    </source>
</evidence>
<dbReference type="EMBL" id="PYAV01000008">
    <property type="protein sequence ID" value="PSL44516.1"/>
    <property type="molecule type" value="Genomic_DNA"/>
</dbReference>
<evidence type="ECO:0000313" key="24">
    <source>
        <dbReference type="EMBL" id="PSL44516.1"/>
    </source>
</evidence>
<dbReference type="GO" id="GO:0008955">
    <property type="term" value="F:peptidoglycan glycosyltransferase activity"/>
    <property type="evidence" value="ECO:0007669"/>
    <property type="project" value="UniProtKB-EC"/>
</dbReference>
<dbReference type="RefSeq" id="WP_106588988.1">
    <property type="nucleotide sequence ID" value="NZ_PYAV01000008.1"/>
</dbReference>
<keyword evidence="25" id="KW-1185">Reference proteome</keyword>
<feature type="transmembrane region" description="Helical" evidence="23">
    <location>
        <begin position="186"/>
        <end position="204"/>
    </location>
</feature>
<dbReference type="GO" id="GO:0051301">
    <property type="term" value="P:cell division"/>
    <property type="evidence" value="ECO:0007669"/>
    <property type="project" value="UniProtKB-KW"/>
</dbReference>
<comment type="function">
    <text evidence="21">Peptidoglycan polymerase that is essential for cell division.</text>
</comment>
<evidence type="ECO:0000256" key="5">
    <source>
        <dbReference type="ARBA" id="ARBA00022676"/>
    </source>
</evidence>
<evidence type="ECO:0000256" key="3">
    <source>
        <dbReference type="ARBA" id="ARBA00022475"/>
    </source>
</evidence>
<keyword evidence="9" id="KW-0573">Peptidoglycan synthesis</keyword>
<feature type="transmembrane region" description="Helical" evidence="23">
    <location>
        <begin position="74"/>
        <end position="93"/>
    </location>
</feature>
<evidence type="ECO:0000256" key="15">
    <source>
        <dbReference type="ARBA" id="ARBA00033270"/>
    </source>
</evidence>
<evidence type="ECO:0000256" key="10">
    <source>
        <dbReference type="ARBA" id="ARBA00022989"/>
    </source>
</evidence>
<comment type="pathway">
    <text evidence="2">Cell wall biogenesis; peptidoglycan biosynthesis.</text>
</comment>
<comment type="similarity">
    <text evidence="16">Belongs to the SEDS family. FtsW subfamily.</text>
</comment>
<dbReference type="PANTHER" id="PTHR30474:SF2">
    <property type="entry name" value="PEPTIDOGLYCAN GLYCOSYLTRANSFERASE FTSW-RELATED"/>
    <property type="match status" value="1"/>
</dbReference>
<evidence type="ECO:0000256" key="16">
    <source>
        <dbReference type="ARBA" id="ARBA00038053"/>
    </source>
</evidence>
<keyword evidence="12" id="KW-0131">Cell cycle</keyword>
<sequence length="391" mass="42181">MLRFLKDYDWVLISAAALLTVFGILMVYSASYPLAISNGQAPSHYAVRQLMWAGIAVFVFIVLLLFPYRKLKSLSPWLIFASIIALLLVILIGTEINGAQRWISLGPLQVQPSEFVKLTVIIYLAQVYSQKQSYIDKIGSGLAPPLGIVTIIFTFILLQPDLGTGASILLTSGVIVFLSGARMLHIISIGLAGTGAVVFVAQLADYRMDRVVAFHDPFSVQMNEGLQLIQSYIAIAHGGLTGTGLGESVQKMSYLPEPHTDMILAIVAEELGWLGIGLLLACFLVVGVRGLLIGTRCRNMFGSLLALGIVFQLFVQFAFNASSVVGLTPITGITVPFVSYGGSSLLVSIAGIAILANISKANARERREEETYDDGEPEKAASVPEESVRKV</sequence>
<evidence type="ECO:0000256" key="1">
    <source>
        <dbReference type="ARBA" id="ARBA00004651"/>
    </source>
</evidence>
<dbReference type="GO" id="GO:0009252">
    <property type="term" value="P:peptidoglycan biosynthetic process"/>
    <property type="evidence" value="ECO:0007669"/>
    <property type="project" value="UniProtKB-KW"/>
</dbReference>
<evidence type="ECO:0000256" key="4">
    <source>
        <dbReference type="ARBA" id="ARBA00022618"/>
    </source>
</evidence>
<evidence type="ECO:0000256" key="19">
    <source>
        <dbReference type="ARBA" id="ARBA00044770"/>
    </source>
</evidence>
<name>A0A2P8HE70_9BACI</name>
<keyword evidence="4 24" id="KW-0132">Cell division</keyword>
<feature type="transmembrane region" description="Helical" evidence="23">
    <location>
        <begin position="271"/>
        <end position="292"/>
    </location>
</feature>
<dbReference type="GO" id="GO:0015648">
    <property type="term" value="F:lipid-linked peptidoglycan transporter activity"/>
    <property type="evidence" value="ECO:0007669"/>
    <property type="project" value="TreeGrafter"/>
</dbReference>
<organism evidence="24 25">
    <name type="scientific">Salsuginibacillus halophilus</name>
    <dbReference type="NCBI Taxonomy" id="517424"/>
    <lineage>
        <taxon>Bacteria</taxon>
        <taxon>Bacillati</taxon>
        <taxon>Bacillota</taxon>
        <taxon>Bacilli</taxon>
        <taxon>Bacillales</taxon>
        <taxon>Bacillaceae</taxon>
        <taxon>Salsuginibacillus</taxon>
    </lineage>
</organism>
<keyword evidence="10 23" id="KW-1133">Transmembrane helix</keyword>
<accession>A0A2P8HE70</accession>